<name>A0A8S5TY56_9VIRU</name>
<reference evidence="1" key="1">
    <citation type="journal article" date="2021" name="Proc. Natl. Acad. Sci. U.S.A.">
        <title>A Catalog of Tens of Thousands of Viruses from Human Metagenomes Reveals Hidden Associations with Chronic Diseases.</title>
        <authorList>
            <person name="Tisza M.J."/>
            <person name="Buck C.B."/>
        </authorList>
    </citation>
    <scope>NUCLEOTIDE SEQUENCE</scope>
    <source>
        <strain evidence="1">CtHEp8</strain>
    </source>
</reference>
<accession>A0A8S5TY56</accession>
<evidence type="ECO:0000313" key="1">
    <source>
        <dbReference type="EMBL" id="DAF87123.1"/>
    </source>
</evidence>
<dbReference type="EMBL" id="BK015959">
    <property type="protein sequence ID" value="DAF87123.1"/>
    <property type="molecule type" value="Genomic_DNA"/>
</dbReference>
<protein>
    <submittedName>
        <fullName evidence="1">Uncharacterized protein</fullName>
    </submittedName>
</protein>
<organism evidence="1">
    <name type="scientific">Phage sp. ctHEp8</name>
    <dbReference type="NCBI Taxonomy" id="2825790"/>
    <lineage>
        <taxon>Viruses</taxon>
    </lineage>
</organism>
<proteinExistence type="predicted"/>
<sequence>MPSGRLIQYPKGEYVQLTYCSLRTTWRPTCGILKISKKQ</sequence>